<evidence type="ECO:0000256" key="8">
    <source>
        <dbReference type="ARBA" id="ARBA00023136"/>
    </source>
</evidence>
<keyword evidence="13" id="KW-1185">Reference proteome</keyword>
<evidence type="ECO:0000259" key="11">
    <source>
        <dbReference type="Pfam" id="PF20520"/>
    </source>
</evidence>
<evidence type="ECO:0000256" key="1">
    <source>
        <dbReference type="ARBA" id="ARBA00004115"/>
    </source>
</evidence>
<comment type="caution">
    <text evidence="12">The sequence shown here is derived from an EMBL/GenBank/DDBJ whole genome shotgun (WGS) entry which is preliminary data.</text>
</comment>
<reference evidence="12" key="1">
    <citation type="journal article" date="2023" name="Genome Biol. Evol.">
        <title>First Whole Genome Sequence and Flow Cytometry Genome Size Data for the Lichen-Forming Fungus Ramalina farinacea (Ascomycota).</title>
        <authorList>
            <person name="Llewellyn T."/>
            <person name="Mian S."/>
            <person name="Hill R."/>
            <person name="Leitch I.J."/>
            <person name="Gaya E."/>
        </authorList>
    </citation>
    <scope>NUCLEOTIDE SEQUENCE</scope>
    <source>
        <strain evidence="12">LIQ254RAFAR</strain>
    </source>
</reference>
<comment type="subcellular location">
    <subcellularLocation>
        <location evidence="1">Endoplasmic reticulum membrane</location>
        <topology evidence="1">Single-pass type I membrane protein</topology>
    </subcellularLocation>
</comment>
<feature type="domain" description="V-type proton ATPase subunit S1/VOA1 transmembrane" evidence="11">
    <location>
        <begin position="145"/>
        <end position="184"/>
    </location>
</feature>
<evidence type="ECO:0000256" key="2">
    <source>
        <dbReference type="ARBA" id="ARBA00008203"/>
    </source>
</evidence>
<organism evidence="12 13">
    <name type="scientific">Ramalina farinacea</name>
    <dbReference type="NCBI Taxonomy" id="258253"/>
    <lineage>
        <taxon>Eukaryota</taxon>
        <taxon>Fungi</taxon>
        <taxon>Dikarya</taxon>
        <taxon>Ascomycota</taxon>
        <taxon>Pezizomycotina</taxon>
        <taxon>Lecanoromycetes</taxon>
        <taxon>OSLEUM clade</taxon>
        <taxon>Lecanoromycetidae</taxon>
        <taxon>Lecanorales</taxon>
        <taxon>Lecanorineae</taxon>
        <taxon>Ramalinaceae</taxon>
        <taxon>Ramalina</taxon>
    </lineage>
</organism>
<keyword evidence="5" id="KW-0732">Signal</keyword>
<sequence length="195" mass="21325">MVLGDDADIRSSLMVQDVRGSMSADGLSSLLQTKCGAGHLRVDASSGSTQPKQRAYSQWDRIFNLHAFLRSVLDLLPSSKYTVIYTTTPSNVAAEIEKAESQDYEMESIFQSSAHMELKRDLANHKRASGENVTLPEGPLFERYQFLSPGLFMGILTAVLLLSILYVAISGVASLQITYAAFDKETGPAKQSKAQ</sequence>
<keyword evidence="6" id="KW-0256">Endoplasmic reticulum</keyword>
<accession>A0AA43TVN9</accession>
<evidence type="ECO:0000256" key="4">
    <source>
        <dbReference type="ARBA" id="ARBA00022692"/>
    </source>
</evidence>
<name>A0AA43TVN9_9LECA</name>
<dbReference type="InterPro" id="IPR037654">
    <property type="entry name" value="Big1"/>
</dbReference>
<keyword evidence="4 10" id="KW-0812">Transmembrane</keyword>
<evidence type="ECO:0000256" key="5">
    <source>
        <dbReference type="ARBA" id="ARBA00022729"/>
    </source>
</evidence>
<protein>
    <recommendedName>
        <fullName evidence="3">Protein BIG1</fullName>
    </recommendedName>
</protein>
<dbReference type="GO" id="GO:0071555">
    <property type="term" value="P:cell wall organization"/>
    <property type="evidence" value="ECO:0007669"/>
    <property type="project" value="UniProtKB-KW"/>
</dbReference>
<dbReference type="Proteomes" id="UP001161017">
    <property type="component" value="Unassembled WGS sequence"/>
</dbReference>
<dbReference type="InterPro" id="IPR046756">
    <property type="entry name" value="VAS1/VOA1_TM"/>
</dbReference>
<evidence type="ECO:0000256" key="6">
    <source>
        <dbReference type="ARBA" id="ARBA00022824"/>
    </source>
</evidence>
<dbReference type="GO" id="GO:0009272">
    <property type="term" value="P:fungal-type cell wall biogenesis"/>
    <property type="evidence" value="ECO:0007669"/>
    <property type="project" value="TreeGrafter"/>
</dbReference>
<feature type="transmembrane region" description="Helical" evidence="10">
    <location>
        <begin position="150"/>
        <end position="169"/>
    </location>
</feature>
<dbReference type="Pfam" id="PF20520">
    <property type="entry name" value="Ac45-VOA1_TM"/>
    <property type="match status" value="1"/>
</dbReference>
<dbReference type="PANTHER" id="PTHR28285">
    <property type="entry name" value="PROTEIN BIG1"/>
    <property type="match status" value="1"/>
</dbReference>
<evidence type="ECO:0000313" key="13">
    <source>
        <dbReference type="Proteomes" id="UP001161017"/>
    </source>
</evidence>
<keyword evidence="8 10" id="KW-0472">Membrane</keyword>
<keyword evidence="7 10" id="KW-1133">Transmembrane helix</keyword>
<evidence type="ECO:0000256" key="3">
    <source>
        <dbReference type="ARBA" id="ARBA00022089"/>
    </source>
</evidence>
<dbReference type="GO" id="GO:0006078">
    <property type="term" value="P:(1-&gt;6)-beta-D-glucan biosynthetic process"/>
    <property type="evidence" value="ECO:0007669"/>
    <property type="project" value="TreeGrafter"/>
</dbReference>
<evidence type="ECO:0000256" key="9">
    <source>
        <dbReference type="ARBA" id="ARBA00023316"/>
    </source>
</evidence>
<dbReference type="EMBL" id="JAPUFD010000025">
    <property type="protein sequence ID" value="MDI1493276.1"/>
    <property type="molecule type" value="Genomic_DNA"/>
</dbReference>
<evidence type="ECO:0000313" key="12">
    <source>
        <dbReference type="EMBL" id="MDI1493276.1"/>
    </source>
</evidence>
<proteinExistence type="inferred from homology"/>
<comment type="similarity">
    <text evidence="2">Belongs to the BIG1 family.</text>
</comment>
<keyword evidence="9" id="KW-0961">Cell wall biogenesis/degradation</keyword>
<gene>
    <name evidence="12" type="ORF">OHK93_005064</name>
</gene>
<evidence type="ECO:0000256" key="7">
    <source>
        <dbReference type="ARBA" id="ARBA00022989"/>
    </source>
</evidence>
<dbReference type="AlphaFoldDB" id="A0AA43TVN9"/>
<dbReference type="GO" id="GO:0005789">
    <property type="term" value="C:endoplasmic reticulum membrane"/>
    <property type="evidence" value="ECO:0007669"/>
    <property type="project" value="UniProtKB-SubCell"/>
</dbReference>
<dbReference type="PANTHER" id="PTHR28285:SF1">
    <property type="entry name" value="PROTEIN BIG1"/>
    <property type="match status" value="1"/>
</dbReference>
<evidence type="ECO:0000256" key="10">
    <source>
        <dbReference type="SAM" id="Phobius"/>
    </source>
</evidence>